<sequence>MPSTPTHKTLSTGAKIPLIANGTWDWDAASRERGKEWIAGALKMGYRHIDTALIYGMEKAVGDAIKLSGVDRKDIWITTKLPWNHHSRVFESIDESLANLGIDSVDLYLMHWPHFVRYDPDDFLPKNPDGSYAVVDSPTFVEVWADMEKVLEMGKAKAIGVCNFSVKNLEILLKHVKVVPAVNQVEMHPYLAQKDLKAYCKEKGIAIEAYTPSGLQQVRNDPTIVDIAKKHGVTPNQVALAWNLARDVIIVPKSASEERQRENLFLPTLDEEDLQRIDGLDRYQRVCPGNFPDENGIVMGWPMEKLGW</sequence>
<dbReference type="Pfam" id="PF00248">
    <property type="entry name" value="Aldo_ket_red"/>
    <property type="match status" value="1"/>
</dbReference>
<dbReference type="FunFam" id="3.20.20.100:FF:000002">
    <property type="entry name" value="2,5-diketo-D-gluconic acid reductase A"/>
    <property type="match status" value="1"/>
</dbReference>
<feature type="domain" description="NADP-dependent oxidoreductase" evidence="5">
    <location>
        <begin position="19"/>
        <end position="281"/>
    </location>
</feature>
<dbReference type="PROSITE" id="PS00798">
    <property type="entry name" value="ALDOKETO_REDUCTASE_1"/>
    <property type="match status" value="1"/>
</dbReference>
<evidence type="ECO:0000256" key="1">
    <source>
        <dbReference type="ARBA" id="ARBA00023002"/>
    </source>
</evidence>
<evidence type="ECO:0000256" key="3">
    <source>
        <dbReference type="PIRSR" id="PIRSR000097-2"/>
    </source>
</evidence>
<dbReference type="OrthoDB" id="416253at2759"/>
<gene>
    <name evidence="6" type="ORF">D9758_016772</name>
</gene>
<dbReference type="PANTHER" id="PTHR11732">
    <property type="entry name" value="ALDO/KETO REDUCTASE"/>
    <property type="match status" value="1"/>
</dbReference>
<dbReference type="GO" id="GO:0016616">
    <property type="term" value="F:oxidoreductase activity, acting on the CH-OH group of donors, NAD or NADP as acceptor"/>
    <property type="evidence" value="ECO:0007669"/>
    <property type="project" value="UniProtKB-ARBA"/>
</dbReference>
<feature type="binding site" evidence="3">
    <location>
        <position position="111"/>
    </location>
    <ligand>
        <name>substrate</name>
    </ligand>
</feature>
<reference evidence="6 7" key="1">
    <citation type="journal article" date="2020" name="ISME J.">
        <title>Uncovering the hidden diversity of litter-decomposition mechanisms in mushroom-forming fungi.</title>
        <authorList>
            <person name="Floudas D."/>
            <person name="Bentzer J."/>
            <person name="Ahren D."/>
            <person name="Johansson T."/>
            <person name="Persson P."/>
            <person name="Tunlid A."/>
        </authorList>
    </citation>
    <scope>NUCLEOTIDE SEQUENCE [LARGE SCALE GENOMIC DNA]</scope>
    <source>
        <strain evidence="6 7">CBS 291.85</strain>
    </source>
</reference>
<evidence type="ECO:0000256" key="2">
    <source>
        <dbReference type="PIRSR" id="PIRSR000097-1"/>
    </source>
</evidence>
<proteinExistence type="predicted"/>
<feature type="site" description="Lowers pKa of active site Tyr" evidence="4">
    <location>
        <position position="80"/>
    </location>
</feature>
<dbReference type="PRINTS" id="PR00069">
    <property type="entry name" value="ALDKETRDTASE"/>
</dbReference>
<evidence type="ECO:0000256" key="4">
    <source>
        <dbReference type="PIRSR" id="PIRSR000097-3"/>
    </source>
</evidence>
<name>A0A8H5BRL7_9AGAR</name>
<dbReference type="PIRSF" id="PIRSF000097">
    <property type="entry name" value="AKR"/>
    <property type="match status" value="1"/>
</dbReference>
<evidence type="ECO:0000313" key="7">
    <source>
        <dbReference type="Proteomes" id="UP000559256"/>
    </source>
</evidence>
<evidence type="ECO:0000313" key="6">
    <source>
        <dbReference type="EMBL" id="KAF5327951.1"/>
    </source>
</evidence>
<dbReference type="CDD" id="cd19071">
    <property type="entry name" value="AKR_AKR1-5-like"/>
    <property type="match status" value="1"/>
</dbReference>
<comment type="caution">
    <text evidence="6">The sequence shown here is derived from an EMBL/GenBank/DDBJ whole genome shotgun (WGS) entry which is preliminary data.</text>
</comment>
<dbReference type="SUPFAM" id="SSF51430">
    <property type="entry name" value="NAD(P)-linked oxidoreductase"/>
    <property type="match status" value="1"/>
</dbReference>
<dbReference type="InterPro" id="IPR020471">
    <property type="entry name" value="AKR"/>
</dbReference>
<keyword evidence="1" id="KW-0560">Oxidoreductase</keyword>
<protein>
    <recommendedName>
        <fullName evidence="5">NADP-dependent oxidoreductase domain-containing protein</fullName>
    </recommendedName>
</protein>
<dbReference type="EMBL" id="JAACJM010000380">
    <property type="protein sequence ID" value="KAF5327951.1"/>
    <property type="molecule type" value="Genomic_DNA"/>
</dbReference>
<dbReference type="InterPro" id="IPR036812">
    <property type="entry name" value="NAD(P)_OxRdtase_dom_sf"/>
</dbReference>
<accession>A0A8H5BRL7</accession>
<dbReference type="InterPro" id="IPR018170">
    <property type="entry name" value="Aldo/ket_reductase_CS"/>
</dbReference>
<dbReference type="Gene3D" id="3.20.20.100">
    <property type="entry name" value="NADP-dependent oxidoreductase domain"/>
    <property type="match status" value="1"/>
</dbReference>
<keyword evidence="7" id="KW-1185">Reference proteome</keyword>
<dbReference type="InterPro" id="IPR023210">
    <property type="entry name" value="NADP_OxRdtase_dom"/>
</dbReference>
<dbReference type="Proteomes" id="UP000559256">
    <property type="component" value="Unassembled WGS sequence"/>
</dbReference>
<evidence type="ECO:0000259" key="5">
    <source>
        <dbReference type="Pfam" id="PF00248"/>
    </source>
</evidence>
<feature type="active site" description="Proton donor" evidence="2">
    <location>
        <position position="55"/>
    </location>
</feature>
<organism evidence="6 7">
    <name type="scientific">Tetrapyrgos nigripes</name>
    <dbReference type="NCBI Taxonomy" id="182062"/>
    <lineage>
        <taxon>Eukaryota</taxon>
        <taxon>Fungi</taxon>
        <taxon>Dikarya</taxon>
        <taxon>Basidiomycota</taxon>
        <taxon>Agaricomycotina</taxon>
        <taxon>Agaricomycetes</taxon>
        <taxon>Agaricomycetidae</taxon>
        <taxon>Agaricales</taxon>
        <taxon>Marasmiineae</taxon>
        <taxon>Marasmiaceae</taxon>
        <taxon>Tetrapyrgos</taxon>
    </lineage>
</organism>
<dbReference type="PROSITE" id="PS00062">
    <property type="entry name" value="ALDOKETO_REDUCTASE_2"/>
    <property type="match status" value="1"/>
</dbReference>
<dbReference type="AlphaFoldDB" id="A0A8H5BRL7"/>
<dbReference type="PROSITE" id="PS00063">
    <property type="entry name" value="ALDOKETO_REDUCTASE_3"/>
    <property type="match status" value="1"/>
</dbReference>